<dbReference type="RefSeq" id="WP_097281637.1">
    <property type="nucleotide sequence ID" value="NZ_OCNJ01000018.1"/>
</dbReference>
<dbReference type="EMBL" id="OCNJ01000018">
    <property type="protein sequence ID" value="SOE01429.1"/>
    <property type="molecule type" value="Genomic_DNA"/>
</dbReference>
<sequence length="184" mass="19292">MTTGPAPSIGIAARLAREVTLGRGLAGSLWESWADPAAVAYLRHLAGLPDPELEPGCGVFTWQAAGELLMLDRPLLGVIVRGVDAVALAEGLEELGTLASAVTPAAMQQAEREGGDLETLLPLHLRQAVATQIGRWPPGVSYALAEGEAVADLRPLDAAPLRQAQAAVEVQDHRNVIPIRPLPV</sequence>
<dbReference type="AlphaFoldDB" id="A0A286H268"/>
<evidence type="ECO:0000313" key="2">
    <source>
        <dbReference type="Proteomes" id="UP000219621"/>
    </source>
</evidence>
<evidence type="ECO:0000313" key="1">
    <source>
        <dbReference type="EMBL" id="SOE01429.1"/>
    </source>
</evidence>
<reference evidence="1 2" key="1">
    <citation type="submission" date="2017-09" db="EMBL/GenBank/DDBJ databases">
        <authorList>
            <person name="Ehlers B."/>
            <person name="Leendertz F.H."/>
        </authorList>
    </citation>
    <scope>NUCLEOTIDE SEQUENCE [LARGE SCALE GENOMIC DNA]</scope>
    <source>
        <strain evidence="1 2">USBA 140</strain>
    </source>
</reference>
<accession>A0A286H268</accession>
<gene>
    <name evidence="1" type="ORF">SAMN05421508_11834</name>
</gene>
<dbReference type="OrthoDB" id="9873806at2"/>
<proteinExistence type="predicted"/>
<protein>
    <submittedName>
        <fullName evidence="1">Uncharacterized protein</fullName>
    </submittedName>
</protein>
<organism evidence="1 2">
    <name type="scientific">Caenispirillum bisanense</name>
    <dbReference type="NCBI Taxonomy" id="414052"/>
    <lineage>
        <taxon>Bacteria</taxon>
        <taxon>Pseudomonadati</taxon>
        <taxon>Pseudomonadota</taxon>
        <taxon>Alphaproteobacteria</taxon>
        <taxon>Rhodospirillales</taxon>
        <taxon>Novispirillaceae</taxon>
        <taxon>Caenispirillum</taxon>
    </lineage>
</organism>
<dbReference type="Proteomes" id="UP000219621">
    <property type="component" value="Unassembled WGS sequence"/>
</dbReference>
<name>A0A286H268_9PROT</name>
<keyword evidence="2" id="KW-1185">Reference proteome</keyword>